<evidence type="ECO:0000256" key="1">
    <source>
        <dbReference type="SAM" id="MobiDB-lite"/>
    </source>
</evidence>
<dbReference type="Gramene" id="PSS07836">
    <property type="protein sequence ID" value="PSS07836"/>
    <property type="gene ID" value="CEY00_Acc18190"/>
</dbReference>
<dbReference type="OrthoDB" id="10471569at2759"/>
<dbReference type="AlphaFoldDB" id="A0A2R6QGW6"/>
<sequence>MLIEVIFAGRVGALSLLLGGHRGLPPTLRAHLGRDARLCGCHVLEFALNEIGHRQPGQGLVFLTSLSRFRVLRNSELGMTAFGHSRVEPEDPALPISISSSDNEHLNDLARAPPQSMREVEAIGSRSGETNIMRFRNLKKATPATDPLVMDNLAWNKAALAPNFLESPTPYSPMILPGFDEEEYMNRPDEDEDISEPIHAREMAPTNEDANLAEEARKTIAEVYGERSVEEIGRDDGEDASRDPPPEL</sequence>
<keyword evidence="3" id="KW-1185">Reference proteome</keyword>
<accession>A0A2R6QGW6</accession>
<dbReference type="InParanoid" id="A0A2R6QGW6"/>
<reference evidence="2 3" key="1">
    <citation type="submission" date="2017-07" db="EMBL/GenBank/DDBJ databases">
        <title>An improved, manually edited Actinidia chinensis var. chinensis (kiwifruit) genome highlights the challenges associated with draft genomes and gene prediction in plants.</title>
        <authorList>
            <person name="Pilkington S."/>
            <person name="Crowhurst R."/>
            <person name="Hilario E."/>
            <person name="Nardozza S."/>
            <person name="Fraser L."/>
            <person name="Peng Y."/>
            <person name="Gunaseelan K."/>
            <person name="Simpson R."/>
            <person name="Tahir J."/>
            <person name="Deroles S."/>
            <person name="Templeton K."/>
            <person name="Luo Z."/>
            <person name="Davy M."/>
            <person name="Cheng C."/>
            <person name="Mcneilage M."/>
            <person name="Scaglione D."/>
            <person name="Liu Y."/>
            <person name="Zhang Q."/>
            <person name="Datson P."/>
            <person name="De Silva N."/>
            <person name="Gardiner S."/>
            <person name="Bassett H."/>
            <person name="Chagne D."/>
            <person name="Mccallum J."/>
            <person name="Dzierzon H."/>
            <person name="Deng C."/>
            <person name="Wang Y.-Y."/>
            <person name="Barron N."/>
            <person name="Manako K."/>
            <person name="Bowen J."/>
            <person name="Foster T."/>
            <person name="Erridge Z."/>
            <person name="Tiffin H."/>
            <person name="Waite C."/>
            <person name="Davies K."/>
            <person name="Grierson E."/>
            <person name="Laing W."/>
            <person name="Kirk R."/>
            <person name="Chen X."/>
            <person name="Wood M."/>
            <person name="Montefiori M."/>
            <person name="Brummell D."/>
            <person name="Schwinn K."/>
            <person name="Catanach A."/>
            <person name="Fullerton C."/>
            <person name="Li D."/>
            <person name="Meiyalaghan S."/>
            <person name="Nieuwenhuizen N."/>
            <person name="Read N."/>
            <person name="Prakash R."/>
            <person name="Hunter D."/>
            <person name="Zhang H."/>
            <person name="Mckenzie M."/>
            <person name="Knabel M."/>
            <person name="Harris A."/>
            <person name="Allan A."/>
            <person name="Chen A."/>
            <person name="Janssen B."/>
            <person name="Plunkett B."/>
            <person name="Dwamena C."/>
            <person name="Voogd C."/>
            <person name="Leif D."/>
            <person name="Lafferty D."/>
            <person name="Souleyre E."/>
            <person name="Varkonyi-Gasic E."/>
            <person name="Gambi F."/>
            <person name="Hanley J."/>
            <person name="Yao J.-L."/>
            <person name="Cheung J."/>
            <person name="David K."/>
            <person name="Warren B."/>
            <person name="Marsh K."/>
            <person name="Snowden K."/>
            <person name="Lin-Wang K."/>
            <person name="Brian L."/>
            <person name="Martinez-Sanchez M."/>
            <person name="Wang M."/>
            <person name="Ileperuma N."/>
            <person name="Macnee N."/>
            <person name="Campin R."/>
            <person name="Mcatee P."/>
            <person name="Drummond R."/>
            <person name="Espley R."/>
            <person name="Ireland H."/>
            <person name="Wu R."/>
            <person name="Atkinson R."/>
            <person name="Karunairetnam S."/>
            <person name="Bulley S."/>
            <person name="Chunkath S."/>
            <person name="Hanley Z."/>
            <person name="Storey R."/>
            <person name="Thrimawithana A."/>
            <person name="Thomson S."/>
            <person name="David C."/>
            <person name="Testolin R."/>
        </authorList>
    </citation>
    <scope>NUCLEOTIDE SEQUENCE [LARGE SCALE GENOMIC DNA]</scope>
    <source>
        <strain evidence="3">cv. Red5</strain>
        <tissue evidence="2">Young leaf</tissue>
    </source>
</reference>
<dbReference type="EMBL" id="NKQK01000016">
    <property type="protein sequence ID" value="PSS07836.1"/>
    <property type="molecule type" value="Genomic_DNA"/>
</dbReference>
<name>A0A2R6QGW6_ACTCC</name>
<proteinExistence type="predicted"/>
<protein>
    <submittedName>
        <fullName evidence="2">Cortactin-binding protein like</fullName>
    </submittedName>
</protein>
<comment type="caution">
    <text evidence="2">The sequence shown here is derived from an EMBL/GenBank/DDBJ whole genome shotgun (WGS) entry which is preliminary data.</text>
</comment>
<dbReference type="Proteomes" id="UP000241394">
    <property type="component" value="Chromosome LG16"/>
</dbReference>
<feature type="region of interest" description="Disordered" evidence="1">
    <location>
        <begin position="224"/>
        <end position="248"/>
    </location>
</feature>
<reference evidence="3" key="2">
    <citation type="journal article" date="2018" name="BMC Genomics">
        <title>A manually annotated Actinidia chinensis var. chinensis (kiwifruit) genome highlights the challenges associated with draft genomes and gene prediction in plants.</title>
        <authorList>
            <person name="Pilkington S.M."/>
            <person name="Crowhurst R."/>
            <person name="Hilario E."/>
            <person name="Nardozza S."/>
            <person name="Fraser L."/>
            <person name="Peng Y."/>
            <person name="Gunaseelan K."/>
            <person name="Simpson R."/>
            <person name="Tahir J."/>
            <person name="Deroles S.C."/>
            <person name="Templeton K."/>
            <person name="Luo Z."/>
            <person name="Davy M."/>
            <person name="Cheng C."/>
            <person name="McNeilage M."/>
            <person name="Scaglione D."/>
            <person name="Liu Y."/>
            <person name="Zhang Q."/>
            <person name="Datson P."/>
            <person name="De Silva N."/>
            <person name="Gardiner S.E."/>
            <person name="Bassett H."/>
            <person name="Chagne D."/>
            <person name="McCallum J."/>
            <person name="Dzierzon H."/>
            <person name="Deng C."/>
            <person name="Wang Y.Y."/>
            <person name="Barron L."/>
            <person name="Manako K."/>
            <person name="Bowen J."/>
            <person name="Foster T.M."/>
            <person name="Erridge Z.A."/>
            <person name="Tiffin H."/>
            <person name="Waite C.N."/>
            <person name="Davies K.M."/>
            <person name="Grierson E.P."/>
            <person name="Laing W.A."/>
            <person name="Kirk R."/>
            <person name="Chen X."/>
            <person name="Wood M."/>
            <person name="Montefiori M."/>
            <person name="Brummell D.A."/>
            <person name="Schwinn K.E."/>
            <person name="Catanach A."/>
            <person name="Fullerton C."/>
            <person name="Li D."/>
            <person name="Meiyalaghan S."/>
            <person name="Nieuwenhuizen N."/>
            <person name="Read N."/>
            <person name="Prakash R."/>
            <person name="Hunter D."/>
            <person name="Zhang H."/>
            <person name="McKenzie M."/>
            <person name="Knabel M."/>
            <person name="Harris A."/>
            <person name="Allan A.C."/>
            <person name="Gleave A."/>
            <person name="Chen A."/>
            <person name="Janssen B.J."/>
            <person name="Plunkett B."/>
            <person name="Ampomah-Dwamena C."/>
            <person name="Voogd C."/>
            <person name="Leif D."/>
            <person name="Lafferty D."/>
            <person name="Souleyre E.J.F."/>
            <person name="Varkonyi-Gasic E."/>
            <person name="Gambi F."/>
            <person name="Hanley J."/>
            <person name="Yao J.L."/>
            <person name="Cheung J."/>
            <person name="David K.M."/>
            <person name="Warren B."/>
            <person name="Marsh K."/>
            <person name="Snowden K.C."/>
            <person name="Lin-Wang K."/>
            <person name="Brian L."/>
            <person name="Martinez-Sanchez M."/>
            <person name="Wang M."/>
            <person name="Ileperuma N."/>
            <person name="Macnee N."/>
            <person name="Campin R."/>
            <person name="McAtee P."/>
            <person name="Drummond R.S.M."/>
            <person name="Espley R.V."/>
            <person name="Ireland H.S."/>
            <person name="Wu R."/>
            <person name="Atkinson R.G."/>
            <person name="Karunairetnam S."/>
            <person name="Bulley S."/>
            <person name="Chunkath S."/>
            <person name="Hanley Z."/>
            <person name="Storey R."/>
            <person name="Thrimawithana A.H."/>
            <person name="Thomson S."/>
            <person name="David C."/>
            <person name="Testolin R."/>
            <person name="Huang H."/>
            <person name="Hellens R.P."/>
            <person name="Schaffer R.J."/>
        </authorList>
    </citation>
    <scope>NUCLEOTIDE SEQUENCE [LARGE SCALE GENOMIC DNA]</scope>
    <source>
        <strain evidence="3">cv. Red5</strain>
    </source>
</reference>
<evidence type="ECO:0000313" key="3">
    <source>
        <dbReference type="Proteomes" id="UP000241394"/>
    </source>
</evidence>
<gene>
    <name evidence="2" type="ORF">CEY00_Acc18190</name>
</gene>
<evidence type="ECO:0000313" key="2">
    <source>
        <dbReference type="EMBL" id="PSS07836.1"/>
    </source>
</evidence>
<organism evidence="2 3">
    <name type="scientific">Actinidia chinensis var. chinensis</name>
    <name type="common">Chinese soft-hair kiwi</name>
    <dbReference type="NCBI Taxonomy" id="1590841"/>
    <lineage>
        <taxon>Eukaryota</taxon>
        <taxon>Viridiplantae</taxon>
        <taxon>Streptophyta</taxon>
        <taxon>Embryophyta</taxon>
        <taxon>Tracheophyta</taxon>
        <taxon>Spermatophyta</taxon>
        <taxon>Magnoliopsida</taxon>
        <taxon>eudicotyledons</taxon>
        <taxon>Gunneridae</taxon>
        <taxon>Pentapetalae</taxon>
        <taxon>asterids</taxon>
        <taxon>Ericales</taxon>
        <taxon>Actinidiaceae</taxon>
        <taxon>Actinidia</taxon>
    </lineage>
</organism>